<protein>
    <recommendedName>
        <fullName evidence="2">DUF7907 domain-containing protein</fullName>
    </recommendedName>
</protein>
<gene>
    <name evidence="3" type="ORF">B0T14DRAFT_490837</name>
</gene>
<keyword evidence="1" id="KW-0732">Signal</keyword>
<feature type="chain" id="PRO_5041345621" description="DUF7907 domain-containing protein" evidence="1">
    <location>
        <begin position="16"/>
        <end position="241"/>
    </location>
</feature>
<reference evidence="3" key="1">
    <citation type="submission" date="2023-06" db="EMBL/GenBank/DDBJ databases">
        <title>Genome-scale phylogeny and comparative genomics of the fungal order Sordariales.</title>
        <authorList>
            <consortium name="Lawrence Berkeley National Laboratory"/>
            <person name="Hensen N."/>
            <person name="Bonometti L."/>
            <person name="Westerberg I."/>
            <person name="Brannstrom I.O."/>
            <person name="Guillou S."/>
            <person name="Cros-Aarteil S."/>
            <person name="Calhoun S."/>
            <person name="Haridas S."/>
            <person name="Kuo A."/>
            <person name="Mondo S."/>
            <person name="Pangilinan J."/>
            <person name="Riley R."/>
            <person name="Labutti K."/>
            <person name="Andreopoulos B."/>
            <person name="Lipzen A."/>
            <person name="Chen C."/>
            <person name="Yanf M."/>
            <person name="Daum C."/>
            <person name="Ng V."/>
            <person name="Clum A."/>
            <person name="Steindorff A."/>
            <person name="Ohm R."/>
            <person name="Martin F."/>
            <person name="Silar P."/>
            <person name="Natvig D."/>
            <person name="Lalanne C."/>
            <person name="Gautier V."/>
            <person name="Ament-Velasquez S.L."/>
            <person name="Kruys A."/>
            <person name="Hutchinson M.I."/>
            <person name="Powell A.J."/>
            <person name="Barry K."/>
            <person name="Miller A.N."/>
            <person name="Grigoriev I.V."/>
            <person name="Debuchy R."/>
            <person name="Gladieux P."/>
            <person name="Thoren M.H."/>
            <person name="Johannesson H."/>
        </authorList>
    </citation>
    <scope>NUCLEOTIDE SEQUENCE</scope>
    <source>
        <strain evidence="3">CBS 606.72</strain>
    </source>
</reference>
<organism evidence="3 4">
    <name type="scientific">Immersiella caudata</name>
    <dbReference type="NCBI Taxonomy" id="314043"/>
    <lineage>
        <taxon>Eukaryota</taxon>
        <taxon>Fungi</taxon>
        <taxon>Dikarya</taxon>
        <taxon>Ascomycota</taxon>
        <taxon>Pezizomycotina</taxon>
        <taxon>Sordariomycetes</taxon>
        <taxon>Sordariomycetidae</taxon>
        <taxon>Sordariales</taxon>
        <taxon>Lasiosphaeriaceae</taxon>
        <taxon>Immersiella</taxon>
    </lineage>
</organism>
<dbReference type="EMBL" id="JAULSU010000001">
    <property type="protein sequence ID" value="KAK0632483.1"/>
    <property type="molecule type" value="Genomic_DNA"/>
</dbReference>
<evidence type="ECO:0000313" key="3">
    <source>
        <dbReference type="EMBL" id="KAK0632483.1"/>
    </source>
</evidence>
<dbReference type="Pfam" id="PF25484">
    <property type="entry name" value="DUF7907"/>
    <property type="match status" value="1"/>
</dbReference>
<keyword evidence="4" id="KW-1185">Reference proteome</keyword>
<dbReference type="Proteomes" id="UP001175000">
    <property type="component" value="Unassembled WGS sequence"/>
</dbReference>
<dbReference type="AlphaFoldDB" id="A0AA40CCM3"/>
<accession>A0AA40CCM3</accession>
<sequence>MRAIALLSLSTFASSLPTAYQPPPPSLSTSKGFTLVAKVLPSSGSSPLAPLVDSRVLIAAHVGAGFNVAVLYPRNYTNAAIFYQNGTPEQVSSGQTMLINDEATPPSPFPMSIQGPDVFDRTYLTQHSVLVNVVNSSAVSFEERNGVQVLKNGLDPVGEGTFAVCNNTVPYYRSAFWTLMYVYGGEELAEECVEVVMVPKCAVLADLPEGSFSSHEFAVEVKCYEEVEGLVVGEDEEEEAD</sequence>
<evidence type="ECO:0000313" key="4">
    <source>
        <dbReference type="Proteomes" id="UP001175000"/>
    </source>
</evidence>
<comment type="caution">
    <text evidence="3">The sequence shown here is derived from an EMBL/GenBank/DDBJ whole genome shotgun (WGS) entry which is preliminary data.</text>
</comment>
<dbReference type="InterPro" id="IPR057229">
    <property type="entry name" value="DUF7907"/>
</dbReference>
<feature type="signal peptide" evidence="1">
    <location>
        <begin position="1"/>
        <end position="15"/>
    </location>
</feature>
<proteinExistence type="predicted"/>
<evidence type="ECO:0000259" key="2">
    <source>
        <dbReference type="Pfam" id="PF25484"/>
    </source>
</evidence>
<evidence type="ECO:0000256" key="1">
    <source>
        <dbReference type="SAM" id="SignalP"/>
    </source>
</evidence>
<name>A0AA40CCM3_9PEZI</name>
<feature type="domain" description="DUF7907" evidence="2">
    <location>
        <begin position="30"/>
        <end position="201"/>
    </location>
</feature>